<accession>E3CXX4</accession>
<feature type="compositionally biased region" description="Basic and acidic residues" evidence="1">
    <location>
        <begin position="1"/>
        <end position="17"/>
    </location>
</feature>
<dbReference type="Proteomes" id="UP000005096">
    <property type="component" value="Chromosome"/>
</dbReference>
<dbReference type="AlphaFoldDB" id="E3CXX4"/>
<dbReference type="HOGENOM" id="CLU_2393389_0_0_0"/>
<feature type="region of interest" description="Disordered" evidence="1">
    <location>
        <begin position="1"/>
        <end position="29"/>
    </location>
</feature>
<evidence type="ECO:0000256" key="1">
    <source>
        <dbReference type="SAM" id="MobiDB-lite"/>
    </source>
</evidence>
<evidence type="ECO:0000313" key="2">
    <source>
        <dbReference type="EMBL" id="EFQ23584.1"/>
    </source>
</evidence>
<organism evidence="2 3">
    <name type="scientific">Aminomonas paucivorans DSM 12260</name>
    <dbReference type="NCBI Taxonomy" id="584708"/>
    <lineage>
        <taxon>Bacteria</taxon>
        <taxon>Thermotogati</taxon>
        <taxon>Synergistota</taxon>
        <taxon>Synergistia</taxon>
        <taxon>Synergistales</taxon>
        <taxon>Synergistaceae</taxon>
        <taxon>Aminomonas</taxon>
    </lineage>
</organism>
<sequence length="93" mass="10855">MARPVKEKEMTEKMEPKKTRRPRRSPEELLAELDKKRQRLEKRVLKKNQEAVFAVGSAFLKLTEMDLATMDPEVVGRLAEDPKFAKEFVQGLR</sequence>
<dbReference type="RefSeq" id="WP_006300785.1">
    <property type="nucleotide sequence ID" value="NZ_CM001022.1"/>
</dbReference>
<gene>
    <name evidence="2" type="ORF">Apau_1158</name>
</gene>
<name>E3CXX4_9BACT</name>
<reference evidence="2 3" key="1">
    <citation type="journal article" date="2010" name="Stand. Genomic Sci.">
        <title>Non-contiguous finished genome sequence of Aminomonas paucivorans type strain (GLU-3).</title>
        <authorList>
            <person name="Pitluck S."/>
            <person name="Yasawong M."/>
            <person name="Held B."/>
            <person name="Lapidus A."/>
            <person name="Nolan M."/>
            <person name="Copeland A."/>
            <person name="Lucas S."/>
            <person name="Del Rio T.G."/>
            <person name="Tice H."/>
            <person name="Cheng J.F."/>
            <person name="Chertkov O."/>
            <person name="Goodwin L."/>
            <person name="Tapia R."/>
            <person name="Han C."/>
            <person name="Liolios K."/>
            <person name="Ivanova N."/>
            <person name="Mavromatis K."/>
            <person name="Ovchinnikova G."/>
            <person name="Pati A."/>
            <person name="Chen A."/>
            <person name="Palaniappan K."/>
            <person name="Land M."/>
            <person name="Hauser L."/>
            <person name="Chang Y.J."/>
            <person name="Jeffries C.D."/>
            <person name="Pukall R."/>
            <person name="Spring S."/>
            <person name="Rohde M."/>
            <person name="Sikorski J."/>
            <person name="Goker M."/>
            <person name="Woyke T."/>
            <person name="Bristow J."/>
            <person name="Eisen J.A."/>
            <person name="Markowitz V."/>
            <person name="Hugenholtz P."/>
            <person name="Kyrpides N.C."/>
            <person name="Klenk H.P."/>
        </authorList>
    </citation>
    <scope>NUCLEOTIDE SEQUENCE [LARGE SCALE GENOMIC DNA]</scope>
    <source>
        <strain evidence="2 3">DSM 12260</strain>
    </source>
</reference>
<dbReference type="eggNOG" id="ENOG502ZXC1">
    <property type="taxonomic scope" value="Bacteria"/>
</dbReference>
<evidence type="ECO:0000313" key="3">
    <source>
        <dbReference type="Proteomes" id="UP000005096"/>
    </source>
</evidence>
<dbReference type="PaxDb" id="584708-Apau_1158"/>
<evidence type="ECO:0008006" key="4">
    <source>
        <dbReference type="Google" id="ProtNLM"/>
    </source>
</evidence>
<keyword evidence="3" id="KW-1185">Reference proteome</keyword>
<dbReference type="OrthoDB" id="9883502at2"/>
<proteinExistence type="predicted"/>
<protein>
    <recommendedName>
        <fullName evidence="4">DUF3847 domain-containing protein</fullName>
    </recommendedName>
</protein>
<dbReference type="EMBL" id="CM001022">
    <property type="protein sequence ID" value="EFQ23584.1"/>
    <property type="molecule type" value="Genomic_DNA"/>
</dbReference>